<dbReference type="InterPro" id="IPR050218">
    <property type="entry name" value="LptD"/>
</dbReference>
<reference evidence="3 4" key="1">
    <citation type="submission" date="2019-03" db="EMBL/GenBank/DDBJ databases">
        <title>Genomic Encyclopedia of Archaeal and Bacterial Type Strains, Phase II (KMG-II): from individual species to whole genera.</title>
        <authorList>
            <person name="Goeker M."/>
        </authorList>
    </citation>
    <scope>NUCLEOTIDE SEQUENCE [LARGE SCALE GENOMIC DNA]</scope>
    <source>
        <strain evidence="3 4">DSM 22554</strain>
    </source>
</reference>
<dbReference type="InterPro" id="IPR045659">
    <property type="entry name" value="LptD_2"/>
</dbReference>
<dbReference type="PANTHER" id="PTHR30189">
    <property type="entry name" value="LPS-ASSEMBLY PROTEIN"/>
    <property type="match status" value="1"/>
</dbReference>
<dbReference type="PANTHER" id="PTHR30189:SF1">
    <property type="entry name" value="LPS-ASSEMBLY PROTEIN LPTD"/>
    <property type="match status" value="1"/>
</dbReference>
<proteinExistence type="predicted"/>
<dbReference type="GO" id="GO:1990351">
    <property type="term" value="C:transporter complex"/>
    <property type="evidence" value="ECO:0007669"/>
    <property type="project" value="TreeGrafter"/>
</dbReference>
<gene>
    <name evidence="3" type="ORF">C8N28_0274</name>
</gene>
<evidence type="ECO:0000256" key="1">
    <source>
        <dbReference type="SAM" id="Phobius"/>
    </source>
</evidence>
<accession>A0A4R1LZG7</accession>
<evidence type="ECO:0000259" key="2">
    <source>
        <dbReference type="Pfam" id="PF19838"/>
    </source>
</evidence>
<dbReference type="EMBL" id="SMGO01000001">
    <property type="protein sequence ID" value="TCK84978.1"/>
    <property type="molecule type" value="Genomic_DNA"/>
</dbReference>
<keyword evidence="1" id="KW-1133">Transmembrane helix</keyword>
<keyword evidence="1" id="KW-0472">Membrane</keyword>
<feature type="transmembrane region" description="Helical" evidence="1">
    <location>
        <begin position="12"/>
        <end position="35"/>
    </location>
</feature>
<feature type="domain" description="LPS-assembly protein LptD central" evidence="2">
    <location>
        <begin position="236"/>
        <end position="709"/>
    </location>
</feature>
<evidence type="ECO:0000313" key="4">
    <source>
        <dbReference type="Proteomes" id="UP000294616"/>
    </source>
</evidence>
<sequence length="896" mass="101727">MFYKSTIQSHILKLIISIFQQIFFIITFFTVLSVYGQDTTNTNITGIQDTLKNDADSIAAKDTVLATEFQDTTAQTTSPQERANALNSAINTAASDSSWMDYRNNVIHFFGNAKIKYEDFELTADYIRIDNNSHLLFASGSYDHNHKYRGRPIFKTAAEPPATTDSLYYNFDTKKGKVYGTFSEVEGGFIQAQQLKKNEFNEASIKNAIYSTCNLPEPHTHFGIFISRGLVTEKNVITGPAYLVIEDVPLPFITVPFAFFPKMNKRTSGFLFPSFGEDYTRGFFMRDIGWYIGLNDYWDAEIRGSLYSKGSWETSLRTRYRKNYKYDGGFSMRFASTRTGVEGTPGYKPSKDFNITWNHSKRQESNPGTTFSASVNVGTGSYFSKTAAGGSYDYDQITRNSMSSSISYGKIFGDGRFNFTSSLSHRQDISAGTVFLELPSFNLNMTSFNPFDSKDRIGEQKWYQRINVGYSLQGRNSISSTESELFKSETLKKFRNGLQHNIPISLSLNPLQFLQFNTSVNYTESWYLQTIRKRLDNTAGGFVQKIDTVPGFSRAYDYSLSSGFSTKFYGMKEFKGKLAAIRHVVTPSINFNYRPDFSDARFGFYRRYQDVNGNEAMYSIYENSVFGGPGAGESMGIGFSIDNNIEAKVRSTEDSTGFKKIPILQGLSFNGNYNFVADSFKLSNINFSGRTSLFDQKLGLSFNGSFDPYQYDPVNMRRVNQFSVKDGVLARLVNFGLSMDYSLNSEARNSRNENIEELNNASNGAMTPEQSQQLARISSDPNAFVDFKVPWNIAASFSFYYSKPGVVSSITSTLNLYGDVNLTPKWKVQYNTGYDFKAQKIILTQFNIYRDLHCWDMSFGWIPFGTYRSYTFTLRVKASILQDLKLNKRNDYYNSF</sequence>
<dbReference type="GO" id="GO:0009279">
    <property type="term" value="C:cell outer membrane"/>
    <property type="evidence" value="ECO:0007669"/>
    <property type="project" value="TreeGrafter"/>
</dbReference>
<dbReference type="AlphaFoldDB" id="A0A4R1LZG7"/>
<evidence type="ECO:0000313" key="3">
    <source>
        <dbReference type="EMBL" id="TCK84978.1"/>
    </source>
</evidence>
<keyword evidence="1" id="KW-0812">Transmembrane</keyword>
<dbReference type="Proteomes" id="UP000294616">
    <property type="component" value="Unassembled WGS sequence"/>
</dbReference>
<keyword evidence="4" id="KW-1185">Reference proteome</keyword>
<name>A0A4R1LZG7_9SPHI</name>
<dbReference type="Pfam" id="PF19838">
    <property type="entry name" value="LptD_2"/>
    <property type="match status" value="1"/>
</dbReference>
<protein>
    <recommendedName>
        <fullName evidence="2">LPS-assembly protein LptD central domain-containing protein</fullName>
    </recommendedName>
</protein>
<comment type="caution">
    <text evidence="3">The sequence shown here is derived from an EMBL/GenBank/DDBJ whole genome shotgun (WGS) entry which is preliminary data.</text>
</comment>
<organism evidence="3 4">
    <name type="scientific">Albibacterium bauzanense</name>
    <dbReference type="NCBI Taxonomy" id="653929"/>
    <lineage>
        <taxon>Bacteria</taxon>
        <taxon>Pseudomonadati</taxon>
        <taxon>Bacteroidota</taxon>
        <taxon>Sphingobacteriia</taxon>
        <taxon>Sphingobacteriales</taxon>
        <taxon>Sphingobacteriaceae</taxon>
        <taxon>Albibacterium</taxon>
    </lineage>
</organism>